<dbReference type="Proteomes" id="UP000289856">
    <property type="component" value="Chromosome"/>
</dbReference>
<dbReference type="RefSeq" id="WP_130607692.1">
    <property type="nucleotide sequence ID" value="NZ_AP019400.1"/>
</dbReference>
<evidence type="ECO:0008006" key="3">
    <source>
        <dbReference type="Google" id="ProtNLM"/>
    </source>
</evidence>
<reference evidence="1 2" key="1">
    <citation type="submission" date="2019-01" db="EMBL/GenBank/DDBJ databases">
        <title>Complete genome sequence of Cohnella hallensis HS21 isolated from Korean fir (Abies koreana) rhizospheric soil.</title>
        <authorList>
            <person name="Jiang L."/>
            <person name="Kang S.W."/>
            <person name="Kim S."/>
            <person name="Jung J."/>
            <person name="Kim C.Y."/>
            <person name="Kim D.H."/>
            <person name="Kim S.W."/>
            <person name="Lee J."/>
        </authorList>
    </citation>
    <scope>NUCLEOTIDE SEQUENCE [LARGE SCALE GENOMIC DNA]</scope>
    <source>
        <strain evidence="1 2">HS21</strain>
    </source>
</reference>
<accession>A0A3T1D434</accession>
<gene>
    <name evidence="1" type="ORF">KCTCHS21_22530</name>
</gene>
<protein>
    <recommendedName>
        <fullName evidence="3">WYL domain-containing protein</fullName>
    </recommendedName>
</protein>
<dbReference type="AlphaFoldDB" id="A0A3T1D434"/>
<name>A0A3T1D434_9BACL</name>
<keyword evidence="2" id="KW-1185">Reference proteome</keyword>
<evidence type="ECO:0000313" key="2">
    <source>
        <dbReference type="Proteomes" id="UP000289856"/>
    </source>
</evidence>
<dbReference type="EMBL" id="AP019400">
    <property type="protein sequence ID" value="BBI32854.1"/>
    <property type="molecule type" value="Genomic_DNA"/>
</dbReference>
<proteinExistence type="predicted"/>
<dbReference type="OrthoDB" id="2991134at2"/>
<organism evidence="1 2">
    <name type="scientific">Cohnella abietis</name>
    <dbReference type="NCBI Taxonomy" id="2507935"/>
    <lineage>
        <taxon>Bacteria</taxon>
        <taxon>Bacillati</taxon>
        <taxon>Bacillota</taxon>
        <taxon>Bacilli</taxon>
        <taxon>Bacillales</taxon>
        <taxon>Paenibacillaceae</taxon>
        <taxon>Cohnella</taxon>
    </lineage>
</organism>
<evidence type="ECO:0000313" key="1">
    <source>
        <dbReference type="EMBL" id="BBI32854.1"/>
    </source>
</evidence>
<sequence length="66" mass="7646">MPDKYIGQVIQIIYQDAKGIITKRIIRVWKIVDGKAIAYDFDKKARRPFRVDRILAVRPVGNPYAS</sequence>
<dbReference type="KEGG" id="cohn:KCTCHS21_22530"/>